<dbReference type="KEGG" id="marp:QYS47_20435"/>
<sequence>MHIAFEAKRAFNNFTGLGNYSRFVISSLRKYYPDEEYSIFTPKLTEHSEALSFFKENKESTIQPSGLWKLGSLKNVWRSKRIGRIAEKHDVDVFHGLSNELPSGLKNSTKKVVTIHDLIFLRYPEFYPLIDRKIYKKKFKSACNNADEVIAVSEQTKQDIIEFFGYPEDKISVVYQGVHPIYNQELKTRRLLYLLDHYNLHQPYFLYVGSIEDRKNAKDLVMAFKLVLNQVKDDLLLLIVGKKTAYQAEVEKEITNLGLDHNVRIYNKTPFSDLPYLYKGALASVYPSSFEGFGIPVLESLSVGTSVVAGNQSAMQEAGGQHALYADPKNHESLASQMIKLAEDNNFNEQLLNNVESHLAKFTQEKIALDLMKIYKK</sequence>
<dbReference type="GO" id="GO:0016757">
    <property type="term" value="F:glycosyltransferase activity"/>
    <property type="evidence" value="ECO:0007669"/>
    <property type="project" value="InterPro"/>
</dbReference>
<dbReference type="Gene3D" id="3.40.50.2000">
    <property type="entry name" value="Glycogen Phosphorylase B"/>
    <property type="match status" value="2"/>
</dbReference>
<proteinExistence type="predicted"/>
<dbReference type="EMBL" id="CP129968">
    <property type="protein sequence ID" value="WNB17356.1"/>
    <property type="molecule type" value="Genomic_DNA"/>
</dbReference>
<dbReference type="InterPro" id="IPR001296">
    <property type="entry name" value="Glyco_trans_1"/>
</dbReference>
<dbReference type="SUPFAM" id="SSF53756">
    <property type="entry name" value="UDP-Glycosyltransferase/glycogen phosphorylase"/>
    <property type="match status" value="1"/>
</dbReference>
<dbReference type="PANTHER" id="PTHR46401">
    <property type="entry name" value="GLYCOSYLTRANSFERASE WBBK-RELATED"/>
    <property type="match status" value="1"/>
</dbReference>
<dbReference type="Pfam" id="PF13439">
    <property type="entry name" value="Glyco_transf_4"/>
    <property type="match status" value="1"/>
</dbReference>
<keyword evidence="1" id="KW-0808">Transferase</keyword>
<evidence type="ECO:0000259" key="2">
    <source>
        <dbReference type="Pfam" id="PF00534"/>
    </source>
</evidence>
<organism evidence="4">
    <name type="scientific">Marivirga arenosa</name>
    <dbReference type="NCBI Taxonomy" id="3059076"/>
    <lineage>
        <taxon>Bacteria</taxon>
        <taxon>Pseudomonadati</taxon>
        <taxon>Bacteroidota</taxon>
        <taxon>Cytophagia</taxon>
        <taxon>Cytophagales</taxon>
        <taxon>Marivirgaceae</taxon>
        <taxon>Marivirga</taxon>
    </lineage>
</organism>
<dbReference type="RefSeq" id="WP_322346827.1">
    <property type="nucleotide sequence ID" value="NZ_CP129968.2"/>
</dbReference>
<feature type="domain" description="Glycosyltransferase subfamily 4-like N-terminal" evidence="3">
    <location>
        <begin position="42"/>
        <end position="179"/>
    </location>
</feature>
<dbReference type="AlphaFoldDB" id="A0AA51ZV74"/>
<evidence type="ECO:0000313" key="4">
    <source>
        <dbReference type="EMBL" id="WNB17356.1"/>
    </source>
</evidence>
<protein>
    <submittedName>
        <fullName evidence="4">Glycosyltransferase family 1 protein</fullName>
    </submittedName>
</protein>
<evidence type="ECO:0000256" key="1">
    <source>
        <dbReference type="ARBA" id="ARBA00022679"/>
    </source>
</evidence>
<dbReference type="CDD" id="cd03809">
    <property type="entry name" value="GT4_MtfB-like"/>
    <property type="match status" value="1"/>
</dbReference>
<name>A0AA51ZV74_9BACT</name>
<dbReference type="Proteomes" id="UP001232019">
    <property type="component" value="Chromosome"/>
</dbReference>
<dbReference type="PANTHER" id="PTHR46401:SF2">
    <property type="entry name" value="GLYCOSYLTRANSFERASE WBBK-RELATED"/>
    <property type="match status" value="1"/>
</dbReference>
<accession>A0AA51ZV74</accession>
<evidence type="ECO:0000259" key="3">
    <source>
        <dbReference type="Pfam" id="PF13439"/>
    </source>
</evidence>
<feature type="domain" description="Glycosyl transferase family 1" evidence="2">
    <location>
        <begin position="201"/>
        <end position="355"/>
    </location>
</feature>
<dbReference type="InterPro" id="IPR028098">
    <property type="entry name" value="Glyco_trans_4-like_N"/>
</dbReference>
<dbReference type="Pfam" id="PF00534">
    <property type="entry name" value="Glycos_transf_1"/>
    <property type="match status" value="1"/>
</dbReference>
<gene>
    <name evidence="4" type="ORF">QYS47_20435</name>
</gene>
<reference evidence="4" key="1">
    <citation type="submission" date="2023-08" db="EMBL/GenBank/DDBJ databases">
        <title>Comparative genomics and taxonomic characterization of three novel marine species of genus Marivirga.</title>
        <authorList>
            <person name="Muhammad N."/>
            <person name="Kim S.-G."/>
        </authorList>
    </citation>
    <scope>NUCLEOTIDE SEQUENCE</scope>
    <source>
        <strain evidence="4">BKB1-2</strain>
    </source>
</reference>